<dbReference type="AlphaFoldDB" id="A0A1M5AH25"/>
<dbReference type="PANTHER" id="PTHR30160">
    <property type="entry name" value="TETRAACYLDISACCHARIDE 4'-KINASE-RELATED"/>
    <property type="match status" value="1"/>
</dbReference>
<evidence type="ECO:0000256" key="1">
    <source>
        <dbReference type="ARBA" id="ARBA00022676"/>
    </source>
</evidence>
<dbReference type="GO" id="GO:0008713">
    <property type="term" value="F:ADP-heptose-lipopolysaccharide heptosyltransferase activity"/>
    <property type="evidence" value="ECO:0007669"/>
    <property type="project" value="TreeGrafter"/>
</dbReference>
<dbReference type="InterPro" id="IPR051199">
    <property type="entry name" value="LPS_LOS_Heptosyltrfase"/>
</dbReference>
<gene>
    <name evidence="4" type="ORF">SAMN05444320_103115</name>
</gene>
<dbReference type="CDD" id="cd03789">
    <property type="entry name" value="GT9_LPS_heptosyltransferase"/>
    <property type="match status" value="1"/>
</dbReference>
<evidence type="ECO:0000313" key="5">
    <source>
        <dbReference type="Proteomes" id="UP000184501"/>
    </source>
</evidence>
<evidence type="ECO:0000256" key="3">
    <source>
        <dbReference type="SAM" id="MobiDB-lite"/>
    </source>
</evidence>
<keyword evidence="5" id="KW-1185">Reference proteome</keyword>
<dbReference type="RefSeq" id="WP_234995637.1">
    <property type="nucleotide sequence ID" value="NZ_FQVN01000003.1"/>
</dbReference>
<dbReference type="PANTHER" id="PTHR30160:SF1">
    <property type="entry name" value="LIPOPOLYSACCHARIDE 1,2-N-ACETYLGLUCOSAMINETRANSFERASE-RELATED"/>
    <property type="match status" value="1"/>
</dbReference>
<dbReference type="Gene3D" id="3.40.50.2000">
    <property type="entry name" value="Glycogen Phosphorylase B"/>
    <property type="match status" value="2"/>
</dbReference>
<keyword evidence="2 4" id="KW-0808">Transferase</keyword>
<keyword evidence="1" id="KW-0328">Glycosyltransferase</keyword>
<evidence type="ECO:0000313" key="4">
    <source>
        <dbReference type="EMBL" id="SHF29551.1"/>
    </source>
</evidence>
<protein>
    <submittedName>
        <fullName evidence="4">ADP-heptose:LPS heptosyltransferase</fullName>
    </submittedName>
</protein>
<dbReference type="Proteomes" id="UP000184501">
    <property type="component" value="Unassembled WGS sequence"/>
</dbReference>
<dbReference type="EMBL" id="FQVN01000003">
    <property type="protein sequence ID" value="SHF29551.1"/>
    <property type="molecule type" value="Genomic_DNA"/>
</dbReference>
<organism evidence="4 5">
    <name type="scientific">Streptoalloteichus hindustanus</name>
    <dbReference type="NCBI Taxonomy" id="2017"/>
    <lineage>
        <taxon>Bacteria</taxon>
        <taxon>Bacillati</taxon>
        <taxon>Actinomycetota</taxon>
        <taxon>Actinomycetes</taxon>
        <taxon>Pseudonocardiales</taxon>
        <taxon>Pseudonocardiaceae</taxon>
        <taxon>Streptoalloteichus</taxon>
    </lineage>
</organism>
<dbReference type="SUPFAM" id="SSF53756">
    <property type="entry name" value="UDP-Glycosyltransferase/glycogen phosphorylase"/>
    <property type="match status" value="1"/>
</dbReference>
<proteinExistence type="predicted"/>
<dbReference type="Pfam" id="PF01075">
    <property type="entry name" value="Glyco_transf_9"/>
    <property type="match status" value="1"/>
</dbReference>
<feature type="region of interest" description="Disordered" evidence="3">
    <location>
        <begin position="390"/>
        <end position="411"/>
    </location>
</feature>
<dbReference type="GO" id="GO:0009244">
    <property type="term" value="P:lipopolysaccharide core region biosynthetic process"/>
    <property type="evidence" value="ECO:0007669"/>
    <property type="project" value="TreeGrafter"/>
</dbReference>
<dbReference type="GO" id="GO:0005829">
    <property type="term" value="C:cytosol"/>
    <property type="evidence" value="ECO:0007669"/>
    <property type="project" value="TreeGrafter"/>
</dbReference>
<name>A0A1M5AH25_STRHI</name>
<dbReference type="InterPro" id="IPR002201">
    <property type="entry name" value="Glyco_trans_9"/>
</dbReference>
<accession>A0A1M5AH25</accession>
<evidence type="ECO:0000256" key="2">
    <source>
        <dbReference type="ARBA" id="ARBA00022679"/>
    </source>
</evidence>
<sequence length="411" mass="43788">MHVSPYEITTRADAGWSPDPARAVGRLGARVPGVERIAVLRGGGLGDLVFALPAVHALREAYPDAEIVLYGPAWQEELLASRPGPVDRAITLPPVKGVHEPGPDARGDSLSLRRFFARTRAERFDLGVQLHGGGRWSNPFLHRFGVRCTVGARTPDAAPLDRWLPFSYYQHEVLRMLEIVGLVGATPAALQPWLAVTENDLTEADEALRDLPRPLLVVHPSAGDARRWWPAAHFARIAAVAVQEGAGVAVIGTDADAGPAAEVVGECLAMLPVHQRSAVRSLVGRLSMSGLVGVLARATAVLANDSGPRHVAQAVGTPTVSVYWCGNVINAGPFGRGDHRVHIAWTTSCPECGVPCTDPAGPRCPHDVSFVADVDPAPVSADVLELLGDDAEKRGIPSARDQRRTAPRTTE</sequence>
<reference evidence="4 5" key="1">
    <citation type="submission" date="2016-11" db="EMBL/GenBank/DDBJ databases">
        <authorList>
            <person name="Jaros S."/>
            <person name="Januszkiewicz K."/>
            <person name="Wedrychowicz H."/>
        </authorList>
    </citation>
    <scope>NUCLEOTIDE SEQUENCE [LARGE SCALE GENOMIC DNA]</scope>
    <source>
        <strain evidence="4 5">DSM 44523</strain>
    </source>
</reference>
<dbReference type="STRING" id="2017.SAMN05444320_103115"/>